<feature type="transmembrane region" description="Helical" evidence="6">
    <location>
        <begin position="152"/>
        <end position="183"/>
    </location>
</feature>
<evidence type="ECO:0000256" key="3">
    <source>
        <dbReference type="ARBA" id="ARBA00022692"/>
    </source>
</evidence>
<evidence type="ECO:0000256" key="1">
    <source>
        <dbReference type="ARBA" id="ARBA00004141"/>
    </source>
</evidence>
<comment type="subcellular location">
    <subcellularLocation>
        <location evidence="1">Membrane</location>
        <topology evidence="1">Multi-pass membrane protein</topology>
    </subcellularLocation>
</comment>
<accession>A0A835I369</accession>
<keyword evidence="4 6" id="KW-1133">Transmembrane helix</keyword>
<dbReference type="PANTHER" id="PTHR14255">
    <property type="entry name" value="CEREBLON"/>
    <property type="match status" value="1"/>
</dbReference>
<name>A0A835I369_9MAGN</name>
<proteinExistence type="inferred from homology"/>
<feature type="transmembrane region" description="Helical" evidence="6">
    <location>
        <begin position="91"/>
        <end position="107"/>
    </location>
</feature>
<dbReference type="AlphaFoldDB" id="A0A835I369"/>
<keyword evidence="5 6" id="KW-0472">Membrane</keyword>
<protein>
    <recommendedName>
        <fullName evidence="9">Sulfite exporter TauE/SafE family protein</fullName>
    </recommendedName>
</protein>
<evidence type="ECO:0000313" key="7">
    <source>
        <dbReference type="EMBL" id="KAF9609711.1"/>
    </source>
</evidence>
<keyword evidence="8" id="KW-1185">Reference proteome</keyword>
<dbReference type="OrthoDB" id="549777at2759"/>
<sequence>MAKRGAIWSGIRSVVNIAFLFLAAAFLVSAERRSLKHFEDSKQIIEKKDYFLNVVNFLWRSDQTGYQHVWPIVVGSIVGFCGAAFGSVGGVGGGGIFVPMLTLIIGFDPKSSTAISKCMIMGAAGSTVYYNLKLRHPTLELLIIDYNLALLFQPMLMLGISIGVAFNVVFADWMVTVLLIILFRGTSTKAFFKGVETWKKETILKKEAAKRLESNGTSVSSATTTFAMTFSSSMSVVEYYLLKCFPVPYGVSSQEDCAIKIRNLESKLDSIVCTIKDRKELEKHIPTPSEVVVEYDKAASLWSLHEQLKQMEKEVEEAAQLSSRRSKWQFMGLEMMDLKKSYALFMVAHSFLAALQNDERANYQLDAKFQESYLKKVVSLLQCQLSEGAVSGKDVNHIEVENGIDQRDGVVDEIEEGELRIVHGEACLRSLFIFTNIVCIGYGACSVQL</sequence>
<dbReference type="EMBL" id="JADFTS010000004">
    <property type="protein sequence ID" value="KAF9609711.1"/>
    <property type="molecule type" value="Genomic_DNA"/>
</dbReference>
<evidence type="ECO:0000256" key="5">
    <source>
        <dbReference type="ARBA" id="ARBA00023136"/>
    </source>
</evidence>
<dbReference type="InterPro" id="IPR002781">
    <property type="entry name" value="TM_pro_TauE-like"/>
</dbReference>
<dbReference type="Pfam" id="PF01925">
    <property type="entry name" value="TauE"/>
    <property type="match status" value="1"/>
</dbReference>
<evidence type="ECO:0000313" key="8">
    <source>
        <dbReference type="Proteomes" id="UP000631114"/>
    </source>
</evidence>
<dbReference type="GO" id="GO:0016020">
    <property type="term" value="C:membrane"/>
    <property type="evidence" value="ECO:0007669"/>
    <property type="project" value="UniProtKB-SubCell"/>
</dbReference>
<evidence type="ECO:0008006" key="9">
    <source>
        <dbReference type="Google" id="ProtNLM"/>
    </source>
</evidence>
<evidence type="ECO:0000256" key="4">
    <source>
        <dbReference type="ARBA" id="ARBA00022989"/>
    </source>
</evidence>
<gene>
    <name evidence="7" type="ORF">IFM89_018159</name>
</gene>
<reference evidence="7 8" key="1">
    <citation type="submission" date="2020-10" db="EMBL/GenBank/DDBJ databases">
        <title>The Coptis chinensis genome and diversification of protoberbering-type alkaloids.</title>
        <authorList>
            <person name="Wang B."/>
            <person name="Shu S."/>
            <person name="Song C."/>
            <person name="Liu Y."/>
        </authorList>
    </citation>
    <scope>NUCLEOTIDE SEQUENCE [LARGE SCALE GENOMIC DNA]</scope>
    <source>
        <strain evidence="7">HL-2020</strain>
        <tissue evidence="7">Leaf</tissue>
    </source>
</reference>
<dbReference type="GO" id="GO:0016567">
    <property type="term" value="P:protein ubiquitination"/>
    <property type="evidence" value="ECO:0007669"/>
    <property type="project" value="TreeGrafter"/>
</dbReference>
<keyword evidence="3 6" id="KW-0812">Transmembrane</keyword>
<dbReference type="Proteomes" id="UP000631114">
    <property type="component" value="Unassembled WGS sequence"/>
</dbReference>
<feature type="transmembrane region" description="Helical" evidence="6">
    <location>
        <begin position="6"/>
        <end position="28"/>
    </location>
</feature>
<comment type="caution">
    <text evidence="7">The sequence shown here is derived from an EMBL/GenBank/DDBJ whole genome shotgun (WGS) entry which is preliminary data.</text>
</comment>
<organism evidence="7 8">
    <name type="scientific">Coptis chinensis</name>
    <dbReference type="NCBI Taxonomy" id="261450"/>
    <lineage>
        <taxon>Eukaryota</taxon>
        <taxon>Viridiplantae</taxon>
        <taxon>Streptophyta</taxon>
        <taxon>Embryophyta</taxon>
        <taxon>Tracheophyta</taxon>
        <taxon>Spermatophyta</taxon>
        <taxon>Magnoliopsida</taxon>
        <taxon>Ranunculales</taxon>
        <taxon>Ranunculaceae</taxon>
        <taxon>Coptidoideae</taxon>
        <taxon>Coptis</taxon>
    </lineage>
</organism>
<dbReference type="GO" id="GO:0031464">
    <property type="term" value="C:Cul4A-RING E3 ubiquitin ligase complex"/>
    <property type="evidence" value="ECO:0007669"/>
    <property type="project" value="TreeGrafter"/>
</dbReference>
<comment type="similarity">
    <text evidence="2">Belongs to the 4-toluene sulfonate uptake permease (TSUP) (TC 2.A.102) family.</text>
</comment>
<evidence type="ECO:0000256" key="6">
    <source>
        <dbReference type="SAM" id="Phobius"/>
    </source>
</evidence>
<dbReference type="PANTHER" id="PTHR14255:SF1">
    <property type="entry name" value="SULFITE EXPORTER TAUE_SAFE FAMILY PROTEIN 3"/>
    <property type="match status" value="1"/>
</dbReference>
<evidence type="ECO:0000256" key="2">
    <source>
        <dbReference type="ARBA" id="ARBA00009142"/>
    </source>
</evidence>